<proteinExistence type="predicted"/>
<evidence type="ECO:0000256" key="1">
    <source>
        <dbReference type="ARBA" id="ARBA00022553"/>
    </source>
</evidence>
<sequence>MTSKTKKILIVEDDKLLQQVYFDKLVKDGFIILQAFTGRQGLTLATNYQPDLVVLDVMLPGGLNGFDVLTQLRANVSFKHTPIIMLTDLKGERKTAESIGATDYIIKDENKIDETISKIKTYLNVNLVGEIKKILK</sequence>
<dbReference type="Proteomes" id="UP000178040">
    <property type="component" value="Unassembled WGS sequence"/>
</dbReference>
<evidence type="ECO:0000259" key="3">
    <source>
        <dbReference type="PROSITE" id="PS50110"/>
    </source>
</evidence>
<dbReference type="PROSITE" id="PS50110">
    <property type="entry name" value="RESPONSE_REGULATORY"/>
    <property type="match status" value="1"/>
</dbReference>
<keyword evidence="1 2" id="KW-0597">Phosphoprotein</keyword>
<dbReference type="EMBL" id="MGAI01000024">
    <property type="protein sequence ID" value="OGK44672.1"/>
    <property type="molecule type" value="Genomic_DNA"/>
</dbReference>
<dbReference type="Pfam" id="PF00072">
    <property type="entry name" value="Response_reg"/>
    <property type="match status" value="1"/>
</dbReference>
<dbReference type="InterPro" id="IPR001789">
    <property type="entry name" value="Sig_transdc_resp-reg_receiver"/>
</dbReference>
<dbReference type="Gene3D" id="3.40.50.2300">
    <property type="match status" value="1"/>
</dbReference>
<dbReference type="GO" id="GO:0000160">
    <property type="term" value="P:phosphorelay signal transduction system"/>
    <property type="evidence" value="ECO:0007669"/>
    <property type="project" value="InterPro"/>
</dbReference>
<dbReference type="SUPFAM" id="SSF52172">
    <property type="entry name" value="CheY-like"/>
    <property type="match status" value="1"/>
</dbReference>
<dbReference type="InterPro" id="IPR050595">
    <property type="entry name" value="Bact_response_regulator"/>
</dbReference>
<evidence type="ECO:0000313" key="4">
    <source>
        <dbReference type="EMBL" id="OGK44672.1"/>
    </source>
</evidence>
<evidence type="ECO:0000256" key="2">
    <source>
        <dbReference type="PROSITE-ProRule" id="PRU00169"/>
    </source>
</evidence>
<dbReference type="InterPro" id="IPR011006">
    <property type="entry name" value="CheY-like_superfamily"/>
</dbReference>
<gene>
    <name evidence="4" type="ORF">A3B40_02550</name>
</gene>
<dbReference type="AlphaFoldDB" id="A0A1F7IN23"/>
<comment type="caution">
    <text evidence="4">The sequence shown here is derived from an EMBL/GenBank/DDBJ whole genome shotgun (WGS) entry which is preliminary data.</text>
</comment>
<name>A0A1F7IN23_9BACT</name>
<dbReference type="SMART" id="SM00448">
    <property type="entry name" value="REC"/>
    <property type="match status" value="1"/>
</dbReference>
<dbReference type="PANTHER" id="PTHR44591">
    <property type="entry name" value="STRESS RESPONSE REGULATOR PROTEIN 1"/>
    <property type="match status" value="1"/>
</dbReference>
<reference evidence="4 5" key="1">
    <citation type="journal article" date="2016" name="Nat. Commun.">
        <title>Thousands of microbial genomes shed light on interconnected biogeochemical processes in an aquifer system.</title>
        <authorList>
            <person name="Anantharaman K."/>
            <person name="Brown C.T."/>
            <person name="Hug L.A."/>
            <person name="Sharon I."/>
            <person name="Castelle C.J."/>
            <person name="Probst A.J."/>
            <person name="Thomas B.C."/>
            <person name="Singh A."/>
            <person name="Wilkins M.J."/>
            <person name="Karaoz U."/>
            <person name="Brodie E.L."/>
            <person name="Williams K.H."/>
            <person name="Hubbard S.S."/>
            <person name="Banfield J.F."/>
        </authorList>
    </citation>
    <scope>NUCLEOTIDE SEQUENCE [LARGE SCALE GENOMIC DNA]</scope>
</reference>
<feature type="domain" description="Response regulatory" evidence="3">
    <location>
        <begin position="7"/>
        <end position="122"/>
    </location>
</feature>
<evidence type="ECO:0000313" key="5">
    <source>
        <dbReference type="Proteomes" id="UP000178040"/>
    </source>
</evidence>
<accession>A0A1F7IN23</accession>
<protein>
    <recommendedName>
        <fullName evidence="3">Response regulatory domain-containing protein</fullName>
    </recommendedName>
</protein>
<feature type="modified residue" description="4-aspartylphosphate" evidence="2">
    <location>
        <position position="56"/>
    </location>
</feature>
<dbReference type="PANTHER" id="PTHR44591:SF3">
    <property type="entry name" value="RESPONSE REGULATORY DOMAIN-CONTAINING PROTEIN"/>
    <property type="match status" value="1"/>
</dbReference>
<dbReference type="CDD" id="cd17574">
    <property type="entry name" value="REC_OmpR"/>
    <property type="match status" value="1"/>
</dbReference>
<organism evidence="4 5">
    <name type="scientific">Candidatus Roizmanbacteria bacterium RIFCSPLOWO2_01_FULL_37_16</name>
    <dbReference type="NCBI Taxonomy" id="1802058"/>
    <lineage>
        <taxon>Bacteria</taxon>
        <taxon>Candidatus Roizmaniibacteriota</taxon>
    </lineage>
</organism>